<name>A0ABS2R652_9BACI</name>
<dbReference type="EMBL" id="JAFBFH010000008">
    <property type="protein sequence ID" value="MBM7714634.1"/>
    <property type="molecule type" value="Genomic_DNA"/>
</dbReference>
<feature type="transmembrane region" description="Helical" evidence="1">
    <location>
        <begin position="93"/>
        <end position="112"/>
    </location>
</feature>
<gene>
    <name evidence="2" type="ORF">JOC94_001606</name>
</gene>
<proteinExistence type="predicted"/>
<accession>A0ABS2R652</accession>
<feature type="transmembrane region" description="Helical" evidence="1">
    <location>
        <begin position="20"/>
        <end position="41"/>
    </location>
</feature>
<evidence type="ECO:0000256" key="1">
    <source>
        <dbReference type="SAM" id="Phobius"/>
    </source>
</evidence>
<evidence type="ECO:0000313" key="3">
    <source>
        <dbReference type="Proteomes" id="UP000823485"/>
    </source>
</evidence>
<dbReference type="RefSeq" id="WP_077112609.1">
    <property type="nucleotide sequence ID" value="NZ_JAFBFH010000008.1"/>
</dbReference>
<keyword evidence="1" id="KW-0812">Transmembrane</keyword>
<keyword evidence="1" id="KW-1133">Transmembrane helix</keyword>
<keyword evidence="2" id="KW-0378">Hydrolase</keyword>
<keyword evidence="1" id="KW-0472">Membrane</keyword>
<dbReference type="GO" id="GO:0016787">
    <property type="term" value="F:hydrolase activity"/>
    <property type="evidence" value="ECO:0007669"/>
    <property type="project" value="UniProtKB-KW"/>
</dbReference>
<keyword evidence="3" id="KW-1185">Reference proteome</keyword>
<feature type="transmembrane region" description="Helical" evidence="1">
    <location>
        <begin position="53"/>
        <end position="72"/>
    </location>
</feature>
<reference evidence="2 3" key="1">
    <citation type="submission" date="2021-01" db="EMBL/GenBank/DDBJ databases">
        <title>Genomic Encyclopedia of Type Strains, Phase IV (KMG-IV): sequencing the most valuable type-strain genomes for metagenomic binning, comparative biology and taxonomic classification.</title>
        <authorList>
            <person name="Goeker M."/>
        </authorList>
    </citation>
    <scope>NUCLEOTIDE SEQUENCE [LARGE SCALE GENOMIC DNA]</scope>
    <source>
        <strain evidence="2 3">DSM 105453</strain>
    </source>
</reference>
<comment type="caution">
    <text evidence="2">The sequence shown here is derived from an EMBL/GenBank/DDBJ whole genome shotgun (WGS) entry which is preliminary data.</text>
</comment>
<evidence type="ECO:0000313" key="2">
    <source>
        <dbReference type="EMBL" id="MBM7714634.1"/>
    </source>
</evidence>
<organism evidence="2 3">
    <name type="scientific">Siminovitchia thermophila</name>
    <dbReference type="NCBI Taxonomy" id="1245522"/>
    <lineage>
        <taxon>Bacteria</taxon>
        <taxon>Bacillati</taxon>
        <taxon>Bacillota</taxon>
        <taxon>Bacilli</taxon>
        <taxon>Bacillales</taxon>
        <taxon>Bacillaceae</taxon>
        <taxon>Siminovitchia</taxon>
    </lineage>
</organism>
<feature type="transmembrane region" description="Helical" evidence="1">
    <location>
        <begin position="124"/>
        <end position="143"/>
    </location>
</feature>
<protein>
    <submittedName>
        <fullName evidence="2">Neutral ceramidase superfamily lipid hydrolase</fullName>
    </submittedName>
</protein>
<dbReference type="Proteomes" id="UP000823485">
    <property type="component" value="Unassembled WGS sequence"/>
</dbReference>
<sequence length="155" mass="18058">MITSWLTFFLPKDEYKRLKIVYFMAEAAVTSMILFGAIAFIELLSIWHFDANILWGLGFCTPLLYIATRYMLSGMEYENVVTARQFQRERKALIYQTFIFVVIFFILYILFMGVSTLKKQLADVIGLLITVGLVAFLSNYISLKRSYKKNKDLLD</sequence>